<dbReference type="EMBL" id="QLMJ01000029">
    <property type="protein sequence ID" value="RAK26034.1"/>
    <property type="molecule type" value="Genomic_DNA"/>
</dbReference>
<sequence>MARRENTHALELEDAYWQLPSAEYVPHATPPERLLEDSDHLDASWSATVASLREEAAEDKATRLRIAKEVEILKRRSIGDLPRSISPAASAHRLELIDRIMKALTASPVFSSLRRLSSHR</sequence>
<reference evidence="1 2" key="1">
    <citation type="submission" date="2018-06" db="EMBL/GenBank/DDBJ databases">
        <title>Genomic Encyclopedia of Type Strains, Phase III (KMG-III): the genomes of soil and plant-associated and newly described type strains.</title>
        <authorList>
            <person name="Whitman W."/>
        </authorList>
    </citation>
    <scope>NUCLEOTIDE SEQUENCE [LARGE SCALE GENOMIC DNA]</scope>
    <source>
        <strain evidence="1 2">CGMCC 4.7090</strain>
    </source>
</reference>
<comment type="caution">
    <text evidence="1">The sequence shown here is derived from an EMBL/GenBank/DDBJ whole genome shotgun (WGS) entry which is preliminary data.</text>
</comment>
<evidence type="ECO:0000313" key="1">
    <source>
        <dbReference type="EMBL" id="RAK26034.1"/>
    </source>
</evidence>
<evidence type="ECO:0000313" key="2">
    <source>
        <dbReference type="Proteomes" id="UP000249341"/>
    </source>
</evidence>
<accession>A0A327Z0L1</accession>
<protein>
    <submittedName>
        <fullName evidence="1">Uncharacterized protein</fullName>
    </submittedName>
</protein>
<gene>
    <name evidence="1" type="ORF">B0I29_12970</name>
</gene>
<proteinExistence type="predicted"/>
<name>A0A327Z0L1_9ACTN</name>
<dbReference type="AlphaFoldDB" id="A0A327Z0L1"/>
<keyword evidence="2" id="KW-1185">Reference proteome</keyword>
<organism evidence="1 2">
    <name type="scientific">Actinoplanes lutulentus</name>
    <dbReference type="NCBI Taxonomy" id="1287878"/>
    <lineage>
        <taxon>Bacteria</taxon>
        <taxon>Bacillati</taxon>
        <taxon>Actinomycetota</taxon>
        <taxon>Actinomycetes</taxon>
        <taxon>Micromonosporales</taxon>
        <taxon>Micromonosporaceae</taxon>
        <taxon>Actinoplanes</taxon>
    </lineage>
</organism>
<dbReference type="Proteomes" id="UP000249341">
    <property type="component" value="Unassembled WGS sequence"/>
</dbReference>